<evidence type="ECO:0008006" key="3">
    <source>
        <dbReference type="Google" id="ProtNLM"/>
    </source>
</evidence>
<name>A0ABP3B5P1_9FLAO</name>
<gene>
    <name evidence="1" type="ORF">KLA_16100</name>
</gene>
<keyword evidence="2" id="KW-1185">Reference proteome</keyword>
<protein>
    <recommendedName>
        <fullName evidence="3">Lipoprotein</fullName>
    </recommendedName>
</protein>
<comment type="caution">
    <text evidence="1">The sequence shown here is derived from an EMBL/GenBank/DDBJ whole genome shotgun (WGS) entry which is preliminary data.</text>
</comment>
<dbReference type="EMBL" id="ARZX01000030">
    <property type="protein sequence ID" value="EWH10947.1"/>
    <property type="molecule type" value="Genomic_DNA"/>
</dbReference>
<dbReference type="RefSeq" id="WP_034647010.1">
    <property type="nucleotide sequence ID" value="NZ_ARZX01000030.1"/>
</dbReference>
<dbReference type="Proteomes" id="UP000019275">
    <property type="component" value="Unassembled WGS sequence"/>
</dbReference>
<organism evidence="1 2">
    <name type="scientific">Cellulophaga geojensis KL-A</name>
    <dbReference type="NCBI Taxonomy" id="1328323"/>
    <lineage>
        <taxon>Bacteria</taxon>
        <taxon>Pseudomonadati</taxon>
        <taxon>Bacteroidota</taxon>
        <taxon>Flavobacteriia</taxon>
        <taxon>Flavobacteriales</taxon>
        <taxon>Flavobacteriaceae</taxon>
        <taxon>Cellulophaga</taxon>
    </lineage>
</organism>
<accession>A0ABP3B5P1</accession>
<sequence>MKKIYLVLVLVTLWSCSIANKKKSIDNDIKIVEKEKIEFNSDMISYYNNLKDLMNKNYYWVYNVFNENEFEDSRNDNFKDLALITKNEFEDFIDKNKFENINEFKKFFNQFKAVGKYKNKFDKKHQIELAKIERIIEQITNY</sequence>
<proteinExistence type="predicted"/>
<evidence type="ECO:0000313" key="2">
    <source>
        <dbReference type="Proteomes" id="UP000019275"/>
    </source>
</evidence>
<reference evidence="1 2" key="1">
    <citation type="journal article" date="2014" name="Genome Announc.">
        <title>Draft Genome Sequence of the Carrageenan-Degrading Bacterium Cellulophaga sp. Strain KL-A, Isolated from Decaying Marine Algae.</title>
        <authorList>
            <person name="Shan D."/>
            <person name="Ying J."/>
            <person name="Li X."/>
            <person name="Gao Z."/>
            <person name="Wei G."/>
            <person name="Shao Z."/>
        </authorList>
    </citation>
    <scope>NUCLEOTIDE SEQUENCE [LARGE SCALE GENOMIC DNA]</scope>
    <source>
        <strain evidence="1 2">KL-A</strain>
    </source>
</reference>
<evidence type="ECO:0000313" key="1">
    <source>
        <dbReference type="EMBL" id="EWH10947.1"/>
    </source>
</evidence>